<feature type="compositionally biased region" description="Basic residues" evidence="1">
    <location>
        <begin position="94"/>
        <end position="126"/>
    </location>
</feature>
<reference evidence="2" key="1">
    <citation type="journal article" date="2020" name="Nature">
        <title>Giant virus diversity and host interactions through global metagenomics.</title>
        <authorList>
            <person name="Schulz F."/>
            <person name="Roux S."/>
            <person name="Paez-Espino D."/>
            <person name="Jungbluth S."/>
            <person name="Walsh D.A."/>
            <person name="Denef V.J."/>
            <person name="McMahon K.D."/>
            <person name="Konstantinidis K.T."/>
            <person name="Eloe-Fadrosh E.A."/>
            <person name="Kyrpides N.C."/>
            <person name="Woyke T."/>
        </authorList>
    </citation>
    <scope>NUCLEOTIDE SEQUENCE</scope>
    <source>
        <strain evidence="2">GVMAG-M-3300025860-25</strain>
    </source>
</reference>
<protein>
    <submittedName>
        <fullName evidence="2">Uncharacterized protein</fullName>
    </submittedName>
</protein>
<feature type="region of interest" description="Disordered" evidence="1">
    <location>
        <begin position="87"/>
        <end position="140"/>
    </location>
</feature>
<dbReference type="EMBL" id="MN740337">
    <property type="protein sequence ID" value="QHU01320.1"/>
    <property type="molecule type" value="Genomic_DNA"/>
</dbReference>
<proteinExistence type="predicted"/>
<accession>A0A6C0J8X5</accession>
<evidence type="ECO:0000256" key="1">
    <source>
        <dbReference type="SAM" id="MobiDB-lite"/>
    </source>
</evidence>
<organism evidence="2">
    <name type="scientific">viral metagenome</name>
    <dbReference type="NCBI Taxonomy" id="1070528"/>
    <lineage>
        <taxon>unclassified sequences</taxon>
        <taxon>metagenomes</taxon>
        <taxon>organismal metagenomes</taxon>
    </lineage>
</organism>
<evidence type="ECO:0000313" key="2">
    <source>
        <dbReference type="EMBL" id="QHU01320.1"/>
    </source>
</evidence>
<sequence>MSAKNKSLKKLPEFEYRIPVKYDSAFRSRIENNRLRNAHPKVKKIHVAHRDTVKKSSGIKIINIIIAAPTKKIADDCFNDGNRTILKSMENNRTSKRTKNNRTNKRTNNRTKRSPNNRTKNNRTKNNRPTVSYPEDVSSETDWGDYENRRYAYQQNHPQWKIV</sequence>
<name>A0A6C0J8X5_9ZZZZ</name>
<dbReference type="AlphaFoldDB" id="A0A6C0J8X5"/>